<dbReference type="Proteomes" id="UP000655994">
    <property type="component" value="Unassembled WGS sequence"/>
</dbReference>
<dbReference type="AlphaFoldDB" id="A0A8I1KGM7"/>
<feature type="transmembrane region" description="Helical" evidence="1">
    <location>
        <begin position="84"/>
        <end position="105"/>
    </location>
</feature>
<dbReference type="EMBL" id="JAEMOP010000002">
    <property type="protein sequence ID" value="MBJ7315122.1"/>
    <property type="molecule type" value="Genomic_DNA"/>
</dbReference>
<dbReference type="EMBL" id="JAEMOS010000032">
    <property type="protein sequence ID" value="MBJ7267369.1"/>
    <property type="molecule type" value="Genomic_DNA"/>
</dbReference>
<keyword evidence="1" id="KW-1133">Transmembrane helix</keyword>
<evidence type="ECO:0000313" key="3">
    <source>
        <dbReference type="EMBL" id="MBJ7315122.1"/>
    </source>
</evidence>
<proteinExistence type="predicted"/>
<dbReference type="RefSeq" id="WP_199494731.1">
    <property type="nucleotide sequence ID" value="NZ_JAEMOO010000009.1"/>
</dbReference>
<gene>
    <name evidence="2" type="ORF">JHC10_10510</name>
    <name evidence="3" type="ORF">JHC11_03800</name>
</gene>
<comment type="caution">
    <text evidence="3">The sequence shown here is derived from an EMBL/GenBank/DDBJ whole genome shotgun (WGS) entry which is preliminary data.</text>
</comment>
<feature type="transmembrane region" description="Helical" evidence="1">
    <location>
        <begin position="26"/>
        <end position="43"/>
    </location>
</feature>
<evidence type="ECO:0000313" key="4">
    <source>
        <dbReference type="Proteomes" id="UP000621390"/>
    </source>
</evidence>
<name>A0A8I1KGM7_9GAMM</name>
<feature type="transmembrane region" description="Helical" evidence="1">
    <location>
        <begin position="55"/>
        <end position="72"/>
    </location>
</feature>
<protein>
    <submittedName>
        <fullName evidence="3">DUF805 domain-containing protein</fullName>
    </submittedName>
</protein>
<reference evidence="3 5" key="1">
    <citation type="submission" date="2020-09" db="EMBL/GenBank/DDBJ databases">
        <title>Draft Genomes of Bacterial Isolates from North Pond Shallow Sediments.</title>
        <authorList>
            <person name="Kiel Reese B."/>
            <person name="Mullis M."/>
            <person name="Weisend R.E."/>
        </authorList>
    </citation>
    <scope>NUCLEOTIDE SEQUENCE</scope>
    <source>
        <strain evidence="3">KJE-2</strain>
        <strain evidence="2 5">KJE-3</strain>
    </source>
</reference>
<sequence>MSLLRLPIDAFMYFFNVFGTVSRGRYWATLLVLITTCVVLYATDGLWVKVPYSVELIRAISSLILLVTYIPFTAKRLKDTGISGWWVLLIFVPFGQLIVTVLALMPTDRFKKTTEPV</sequence>
<keyword evidence="5" id="KW-1185">Reference proteome</keyword>
<evidence type="ECO:0000256" key="1">
    <source>
        <dbReference type="SAM" id="Phobius"/>
    </source>
</evidence>
<evidence type="ECO:0000313" key="5">
    <source>
        <dbReference type="Proteomes" id="UP000655994"/>
    </source>
</evidence>
<dbReference type="PANTHER" id="PTHR34980">
    <property type="entry name" value="INNER MEMBRANE PROTEIN-RELATED-RELATED"/>
    <property type="match status" value="1"/>
</dbReference>
<dbReference type="GO" id="GO:0005886">
    <property type="term" value="C:plasma membrane"/>
    <property type="evidence" value="ECO:0007669"/>
    <property type="project" value="TreeGrafter"/>
</dbReference>
<evidence type="ECO:0000313" key="2">
    <source>
        <dbReference type="EMBL" id="MBJ7267369.1"/>
    </source>
</evidence>
<dbReference type="Proteomes" id="UP000621390">
    <property type="component" value="Unassembled WGS sequence"/>
</dbReference>
<accession>A0A8I1KGM7</accession>
<dbReference type="InterPro" id="IPR008523">
    <property type="entry name" value="DUF805"/>
</dbReference>
<organism evidence="3 4">
    <name type="scientific">Idiomarina abyssalis</name>
    <dbReference type="NCBI Taxonomy" id="86102"/>
    <lineage>
        <taxon>Bacteria</taxon>
        <taxon>Pseudomonadati</taxon>
        <taxon>Pseudomonadota</taxon>
        <taxon>Gammaproteobacteria</taxon>
        <taxon>Alteromonadales</taxon>
        <taxon>Idiomarinaceae</taxon>
        <taxon>Idiomarina</taxon>
    </lineage>
</organism>
<keyword evidence="1" id="KW-0812">Transmembrane</keyword>
<keyword evidence="1" id="KW-0472">Membrane</keyword>
<dbReference type="Pfam" id="PF05656">
    <property type="entry name" value="DUF805"/>
    <property type="match status" value="1"/>
</dbReference>